<dbReference type="PANTHER" id="PTHR23308">
    <property type="entry name" value="NUCLEAR INHIBITOR OF PROTEIN PHOSPHATASE-1"/>
    <property type="match status" value="1"/>
</dbReference>
<keyword evidence="5" id="KW-1185">Reference proteome</keyword>
<dbReference type="InterPro" id="IPR000253">
    <property type="entry name" value="FHA_dom"/>
</dbReference>
<evidence type="ECO:0000313" key="4">
    <source>
        <dbReference type="EMBL" id="AKU17586.1"/>
    </source>
</evidence>
<dbReference type="SUPFAM" id="SSF49879">
    <property type="entry name" value="SMAD/FHA domain"/>
    <property type="match status" value="1"/>
</dbReference>
<feature type="compositionally biased region" description="Low complexity" evidence="2">
    <location>
        <begin position="312"/>
        <end position="335"/>
    </location>
</feature>
<feature type="compositionally biased region" description="Low complexity" evidence="2">
    <location>
        <begin position="384"/>
        <end position="422"/>
    </location>
</feature>
<feature type="compositionally biased region" description="Pro residues" evidence="2">
    <location>
        <begin position="254"/>
        <end position="263"/>
    </location>
</feature>
<dbReference type="Proteomes" id="UP000066480">
    <property type="component" value="Chromosome"/>
</dbReference>
<name>A0A0K1JLJ6_9MICO</name>
<dbReference type="EMBL" id="CP011112">
    <property type="protein sequence ID" value="AKU17586.1"/>
    <property type="molecule type" value="Genomic_DNA"/>
</dbReference>
<evidence type="ECO:0000313" key="5">
    <source>
        <dbReference type="Proteomes" id="UP000066480"/>
    </source>
</evidence>
<evidence type="ECO:0000256" key="1">
    <source>
        <dbReference type="ARBA" id="ARBA00022553"/>
    </source>
</evidence>
<keyword evidence="1" id="KW-0597">Phosphoprotein</keyword>
<feature type="compositionally biased region" description="Polar residues" evidence="2">
    <location>
        <begin position="125"/>
        <end position="136"/>
    </location>
</feature>
<organism evidence="4 5">
    <name type="scientific">Luteipulveratus mongoliensis</name>
    <dbReference type="NCBI Taxonomy" id="571913"/>
    <lineage>
        <taxon>Bacteria</taxon>
        <taxon>Bacillati</taxon>
        <taxon>Actinomycetota</taxon>
        <taxon>Actinomycetes</taxon>
        <taxon>Micrococcales</taxon>
        <taxon>Dermacoccaceae</taxon>
        <taxon>Luteipulveratus</taxon>
    </lineage>
</organism>
<reference evidence="4 5" key="1">
    <citation type="submission" date="2015-03" db="EMBL/GenBank/DDBJ databases">
        <title>Luteipulveratus halotolerans sp. nov., a novel actinobacterium (Dermacoccaceae) from Sarawak, Malaysia.</title>
        <authorList>
            <person name="Juboi H."/>
            <person name="Basik A."/>
            <person name="Shamsul S.S."/>
            <person name="Arnold P."/>
            <person name="Schmitt E.K."/>
            <person name="Sanglier J.-J."/>
            <person name="Yeo T."/>
        </authorList>
    </citation>
    <scope>NUCLEOTIDE SEQUENCE [LARGE SCALE GENOMIC DNA]</scope>
    <source>
        <strain evidence="4 5">MN07-A0370</strain>
    </source>
</reference>
<feature type="compositionally biased region" description="Polar residues" evidence="2">
    <location>
        <begin position="58"/>
        <end position="73"/>
    </location>
</feature>
<feature type="compositionally biased region" description="Low complexity" evidence="2">
    <location>
        <begin position="170"/>
        <end position="186"/>
    </location>
</feature>
<dbReference type="Gene3D" id="2.60.200.20">
    <property type="match status" value="1"/>
</dbReference>
<dbReference type="InterPro" id="IPR050923">
    <property type="entry name" value="Cell_Proc_Reg/RNA_Proc"/>
</dbReference>
<dbReference type="InterPro" id="IPR008984">
    <property type="entry name" value="SMAD_FHA_dom_sf"/>
</dbReference>
<feature type="region of interest" description="Disordered" evidence="2">
    <location>
        <begin position="1"/>
        <end position="433"/>
    </location>
</feature>
<dbReference type="Pfam" id="PF00498">
    <property type="entry name" value="FHA"/>
    <property type="match status" value="1"/>
</dbReference>
<evidence type="ECO:0000259" key="3">
    <source>
        <dbReference type="PROSITE" id="PS50006"/>
    </source>
</evidence>
<protein>
    <recommendedName>
        <fullName evidence="3">FHA domain-containing protein</fullName>
    </recommendedName>
</protein>
<dbReference type="STRING" id="571913.VV02_19925"/>
<dbReference type="SMART" id="SM00240">
    <property type="entry name" value="FHA"/>
    <property type="match status" value="1"/>
</dbReference>
<feature type="domain" description="FHA" evidence="3">
    <location>
        <begin position="437"/>
        <end position="486"/>
    </location>
</feature>
<feature type="compositionally biased region" description="Pro residues" evidence="2">
    <location>
        <begin position="359"/>
        <end position="383"/>
    </location>
</feature>
<dbReference type="RefSeq" id="WP_052594354.1">
    <property type="nucleotide sequence ID" value="NZ_CP011112.1"/>
</dbReference>
<proteinExistence type="predicted"/>
<dbReference type="CDD" id="cd00060">
    <property type="entry name" value="FHA"/>
    <property type="match status" value="1"/>
</dbReference>
<gene>
    <name evidence="4" type="ORF">VV02_19925</name>
</gene>
<sequence>MTHPQDPYRAQDGAGDAEYPSQPGGGAHAAGGYQPQGYDPAQGQQPYNPGGYSDQGGPAQQNGQPFDQAQFQPYGQEPAPSTGPDGASSIVWADQGNPGPSPAWSGPTARGGANAGGQPQAYDPGQQSFGAGSQPSYDAGAPQSYDAPRPYETGQPQAQDPSRPPMQDEPASASYPAPDAAPAAPSWQGPSFDAPAPGGDAAWQPLQHEQAAPSAAPADPWVSHGAAPTAHDVQHDWAAREGASIPDIPDRPAPDLPGQPGPDVPERPSEPDAPDQPGTPPGFPNPEPSAWGAEPGQSGLPQSGPSWGAEQAPSASPWANAAPAAPAAPEAPAWGGSAGYPAEAPVAREQQPAYDPSPAQQPPSYQPPVPQSHPAAYQPPAPHEQPGQQGHQPPSYDGPPSAANAPLAPAEAAEALPTQQAPAVPPPAGNEPAEEALTIGRGRANSIVLDDMLVSRQHVRITVDDEGLAIEDLGSRNGTFVNGRRIERTHLREGDRIGIGASTFEVRDGWLVSI</sequence>
<accession>A0A0K1JLJ6</accession>
<dbReference type="AlphaFoldDB" id="A0A0K1JLJ6"/>
<dbReference type="OrthoDB" id="277520at2"/>
<feature type="compositionally biased region" description="Pro residues" evidence="2">
    <location>
        <begin position="277"/>
        <end position="287"/>
    </location>
</feature>
<dbReference type="PROSITE" id="PS50006">
    <property type="entry name" value="FHA_DOMAIN"/>
    <property type="match status" value="1"/>
</dbReference>
<dbReference type="KEGG" id="lmoi:VV02_19925"/>
<evidence type="ECO:0000256" key="2">
    <source>
        <dbReference type="SAM" id="MobiDB-lite"/>
    </source>
</evidence>